<name>A0ABY2UH34_9GAMM</name>
<protein>
    <submittedName>
        <fullName evidence="2">Alpha/beta hydrolase</fullName>
    </submittedName>
</protein>
<organism evidence="2 3">
    <name type="scientific">Microbulbifer harenosus</name>
    <dbReference type="NCBI Taxonomy" id="2576840"/>
    <lineage>
        <taxon>Bacteria</taxon>
        <taxon>Pseudomonadati</taxon>
        <taxon>Pseudomonadota</taxon>
        <taxon>Gammaproteobacteria</taxon>
        <taxon>Cellvibrionales</taxon>
        <taxon>Microbulbiferaceae</taxon>
        <taxon>Microbulbifer</taxon>
    </lineage>
</organism>
<dbReference type="PANTHER" id="PTHR11614">
    <property type="entry name" value="PHOSPHOLIPASE-RELATED"/>
    <property type="match status" value="1"/>
</dbReference>
<feature type="domain" description="Serine aminopeptidase S33" evidence="1">
    <location>
        <begin position="21"/>
        <end position="256"/>
    </location>
</feature>
<evidence type="ECO:0000259" key="1">
    <source>
        <dbReference type="Pfam" id="PF12146"/>
    </source>
</evidence>
<keyword evidence="2" id="KW-0378">Hydrolase</keyword>
<dbReference type="RefSeq" id="WP_138236555.1">
    <property type="nucleotide sequence ID" value="NZ_CP185860.1"/>
</dbReference>
<dbReference type="InterPro" id="IPR051044">
    <property type="entry name" value="MAG_DAG_Lipase"/>
</dbReference>
<evidence type="ECO:0000313" key="3">
    <source>
        <dbReference type="Proteomes" id="UP000306791"/>
    </source>
</evidence>
<dbReference type="InterPro" id="IPR029058">
    <property type="entry name" value="AB_hydrolase_fold"/>
</dbReference>
<gene>
    <name evidence="2" type="ORF">FDY93_14965</name>
</gene>
<comment type="caution">
    <text evidence="2">The sequence shown here is derived from an EMBL/GenBank/DDBJ whole genome shotgun (WGS) entry which is preliminary data.</text>
</comment>
<proteinExistence type="predicted"/>
<dbReference type="Gene3D" id="3.40.50.1820">
    <property type="entry name" value="alpha/beta hydrolase"/>
    <property type="match status" value="1"/>
</dbReference>
<evidence type="ECO:0000313" key="2">
    <source>
        <dbReference type="EMBL" id="TLM76252.1"/>
    </source>
</evidence>
<dbReference type="InterPro" id="IPR022742">
    <property type="entry name" value="Hydrolase_4"/>
</dbReference>
<dbReference type="SUPFAM" id="SSF53474">
    <property type="entry name" value="alpha/beta-Hydrolases"/>
    <property type="match status" value="1"/>
</dbReference>
<accession>A0ABY2UH34</accession>
<sequence>MYFESREIRLHYRRWWVECALGVVVVSHGLGEHSGRYRRLAGELNARGYSVYVLDHYGHGQSPGRRGDVGDFFDYSRDLCRFVRLVRHENPGLSLHLLGHSMGGVIACASVVYPMDDCAVESLVLSAPAFVGANEPSGVEFGLLKLLGHICPGLPLSNRLQTQWISRDPDIVEAYRGDELVHGRITPRWYAGYRRVREQLLAQPEALKIPCLLLLPEQDMLVDVSASHRWFNGLSGSVHRLCRFPGAYHEIFNEPEDGDKALDLLVGHLNALSRSPSPALRDAVSP</sequence>
<dbReference type="EMBL" id="VANI01000015">
    <property type="protein sequence ID" value="TLM76252.1"/>
    <property type="molecule type" value="Genomic_DNA"/>
</dbReference>
<dbReference type="Pfam" id="PF12146">
    <property type="entry name" value="Hydrolase_4"/>
    <property type="match status" value="1"/>
</dbReference>
<dbReference type="GO" id="GO:0016787">
    <property type="term" value="F:hydrolase activity"/>
    <property type="evidence" value="ECO:0007669"/>
    <property type="project" value="UniProtKB-KW"/>
</dbReference>
<keyword evidence="3" id="KW-1185">Reference proteome</keyword>
<reference evidence="2 3" key="1">
    <citation type="submission" date="2019-05" db="EMBL/GenBank/DDBJ databases">
        <title>Microbulbifer harenosus sp. nov., an alginate-degrading bacterium isolated from coastal sand.</title>
        <authorList>
            <person name="Huang H."/>
            <person name="Mo K."/>
            <person name="Bao S."/>
        </authorList>
    </citation>
    <scope>NUCLEOTIDE SEQUENCE [LARGE SCALE GENOMIC DNA]</scope>
    <source>
        <strain evidence="2 3">HB161719</strain>
    </source>
</reference>
<dbReference type="Proteomes" id="UP000306791">
    <property type="component" value="Unassembled WGS sequence"/>
</dbReference>